<sequence length="199" mass="23443">MYIIKKNQILKKEIIIQYNKFLCFAKYVESQNDVIEFLKTFKDRKASFNAYAYVIGLRRENIFKTDNGENRHDAGRPILDAIIEHNLTNIIVLVIRYCNSNTILENPKSAYSTITRLTLETANKKKIAVQLKIGILLRPLYESFLRKLLQQHNVSIFKRTFYRRELIITIIVESNHPIIAALDQFIIDRIIYSYKIIKT</sequence>
<dbReference type="SUPFAM" id="SSF54211">
    <property type="entry name" value="Ribosomal protein S5 domain 2-like"/>
    <property type="match status" value="1"/>
</dbReference>
<feature type="domain" description="Impact N-terminal" evidence="1">
    <location>
        <begin position="20"/>
        <end position="99"/>
    </location>
</feature>
<name>R4U2T7_9MOLU</name>
<dbReference type="Pfam" id="PF01205">
    <property type="entry name" value="Impact_N"/>
    <property type="match status" value="1"/>
</dbReference>
<accession>R4U2T7</accession>
<evidence type="ECO:0000259" key="1">
    <source>
        <dbReference type="Pfam" id="PF01205"/>
    </source>
</evidence>
<gene>
    <name evidence="2" type="ORF">SSYRP_v1c00910</name>
</gene>
<keyword evidence="3" id="KW-1185">Reference proteome</keyword>
<dbReference type="AlphaFoldDB" id="R4U2T7"/>
<dbReference type="RefSeq" id="WP_016340348.1">
    <property type="nucleotide sequence ID" value="NC_021284.1"/>
</dbReference>
<dbReference type="HOGENOM" id="CLU_1371482_0_0_14"/>
<protein>
    <recommendedName>
        <fullName evidence="1">Impact N-terminal domain-containing protein</fullName>
    </recommendedName>
</protein>
<organism evidence="2 3">
    <name type="scientific">Spiroplasma syrphidicola EA-1</name>
    <dbReference type="NCBI Taxonomy" id="1276229"/>
    <lineage>
        <taxon>Bacteria</taxon>
        <taxon>Bacillati</taxon>
        <taxon>Mycoplasmatota</taxon>
        <taxon>Mollicutes</taxon>
        <taxon>Entomoplasmatales</taxon>
        <taxon>Spiroplasmataceae</taxon>
        <taxon>Spiroplasma</taxon>
    </lineage>
</organism>
<proteinExistence type="predicted"/>
<dbReference type="KEGG" id="ssyr:SSYRP_v1c00910"/>
<dbReference type="Proteomes" id="UP000013963">
    <property type="component" value="Chromosome"/>
</dbReference>
<dbReference type="PATRIC" id="fig|1276229.3.peg.90"/>
<dbReference type="InterPro" id="IPR020568">
    <property type="entry name" value="Ribosomal_Su5_D2-typ_SF"/>
</dbReference>
<dbReference type="eggNOG" id="COG1739">
    <property type="taxonomic scope" value="Bacteria"/>
</dbReference>
<evidence type="ECO:0000313" key="2">
    <source>
        <dbReference type="EMBL" id="AGM25687.1"/>
    </source>
</evidence>
<dbReference type="EMBL" id="CP005078">
    <property type="protein sequence ID" value="AGM25687.1"/>
    <property type="molecule type" value="Genomic_DNA"/>
</dbReference>
<dbReference type="InterPro" id="IPR036956">
    <property type="entry name" value="Impact_N_sf"/>
</dbReference>
<dbReference type="OrthoDB" id="388930at2"/>
<dbReference type="InterPro" id="IPR001498">
    <property type="entry name" value="Impact_N"/>
</dbReference>
<evidence type="ECO:0000313" key="3">
    <source>
        <dbReference type="Proteomes" id="UP000013963"/>
    </source>
</evidence>
<dbReference type="Gene3D" id="3.30.230.30">
    <property type="entry name" value="Impact, N-terminal domain"/>
    <property type="match status" value="1"/>
</dbReference>
<reference evidence="2 3" key="1">
    <citation type="journal article" date="2013" name="Genome Biol. Evol.">
        <title>Complete genomes of two dipteran-associated spiroplasmas provided insights into the origin, dynamics, and impacts of viral invasion in spiroplasma.</title>
        <authorList>
            <person name="Ku C."/>
            <person name="Lo W.S."/>
            <person name="Chen L.L."/>
            <person name="Kuo C.H."/>
        </authorList>
    </citation>
    <scope>NUCLEOTIDE SEQUENCE [LARGE SCALE GENOMIC DNA]</scope>
    <source>
        <strain evidence="2">EA-1</strain>
    </source>
</reference>